<dbReference type="Gene3D" id="3.30.450.40">
    <property type="match status" value="2"/>
</dbReference>
<sequence>MSESAVAGNERIVDVLHALASRAEATGVRELAHALDASRSTVNRILLGLQEHGLAAVTGSGNYQVGPRLRVLAAALHARHPLLRNAETIIERLGEESDATVLVAVHDAPRPSVVVVACRRRPGPIKYLLEPGTVLPLHAGATGRAILGRLGINALGDRPLTAATPDTVINRAELEKLLQEDRKAGYTISVGQQFPLAAGVAASFYCEGLTGSVSITRPRFLTSDEDLVRFGPMVQDAAHAIEAKCALPQSPENPEPIGNPAGSTALVRIIKLVTALVAGPSGITMGPALARRIGANIATTNRLVSTAVATGLALAQGDTLHPGPRLFHWAARLGATVDVPSAAQPILHDLAQESGETIGLIQFHTDTKHAVMTTVIDGVQPLHYGLASGVAIPLHAGAGGKAILAHCPPDELDKLALEPLTERTQTNRDALADDLRSIRERGWATGNGERIPDAFGVSAPYFINGAIAGSITATVSRLRLPDLDVEALAHMVQRAAQRLTLLLSVP</sequence>
<dbReference type="Pfam" id="PF01614">
    <property type="entry name" value="IclR_C"/>
    <property type="match status" value="2"/>
</dbReference>
<dbReference type="GO" id="GO:0003677">
    <property type="term" value="F:DNA binding"/>
    <property type="evidence" value="ECO:0007669"/>
    <property type="project" value="UniProtKB-KW"/>
</dbReference>
<keyword evidence="1" id="KW-0805">Transcription regulation</keyword>
<dbReference type="Pfam" id="PF09339">
    <property type="entry name" value="HTH_IclR"/>
    <property type="match status" value="1"/>
</dbReference>
<dbReference type="SUPFAM" id="SSF46785">
    <property type="entry name" value="Winged helix' DNA-binding domain"/>
    <property type="match status" value="1"/>
</dbReference>
<dbReference type="GO" id="GO:0045892">
    <property type="term" value="P:negative regulation of DNA-templated transcription"/>
    <property type="evidence" value="ECO:0007669"/>
    <property type="project" value="TreeGrafter"/>
</dbReference>
<dbReference type="SUPFAM" id="SSF55781">
    <property type="entry name" value="GAF domain-like"/>
    <property type="match status" value="2"/>
</dbReference>
<reference evidence="6" key="1">
    <citation type="submission" date="2024-06" db="EMBL/GenBank/DDBJ databases">
        <title>Biodegradation of dimethachlon by Arthrobacter sp. K5: mechanistic insights and ecological implications.</title>
        <authorList>
            <person name="Hu S."/>
            <person name="Lu P."/>
        </authorList>
    </citation>
    <scope>NUCLEOTIDE SEQUENCE</scope>
    <source>
        <strain evidence="6">K5</strain>
    </source>
</reference>
<feature type="domain" description="IclR-ED" evidence="5">
    <location>
        <begin position="68"/>
        <end position="247"/>
    </location>
</feature>
<feature type="domain" description="IclR-ED" evidence="5">
    <location>
        <begin position="325"/>
        <end position="505"/>
    </location>
</feature>
<dbReference type="RefSeq" id="WP_353710672.1">
    <property type="nucleotide sequence ID" value="NZ_CP159279.1"/>
</dbReference>
<dbReference type="InterPro" id="IPR036390">
    <property type="entry name" value="WH_DNA-bd_sf"/>
</dbReference>
<keyword evidence="2" id="KW-0238">DNA-binding</keyword>
<dbReference type="InterPro" id="IPR029016">
    <property type="entry name" value="GAF-like_dom_sf"/>
</dbReference>
<evidence type="ECO:0000259" key="5">
    <source>
        <dbReference type="PROSITE" id="PS51078"/>
    </source>
</evidence>
<dbReference type="EMBL" id="CP159279">
    <property type="protein sequence ID" value="XCH09999.1"/>
    <property type="molecule type" value="Genomic_DNA"/>
</dbReference>
<dbReference type="SMART" id="SM00346">
    <property type="entry name" value="HTH_ICLR"/>
    <property type="match status" value="1"/>
</dbReference>
<dbReference type="PANTHER" id="PTHR30136">
    <property type="entry name" value="HELIX-TURN-HELIX TRANSCRIPTIONAL REGULATOR, ICLR FAMILY"/>
    <property type="match status" value="1"/>
</dbReference>
<keyword evidence="3" id="KW-0804">Transcription</keyword>
<proteinExistence type="predicted"/>
<dbReference type="PROSITE" id="PS51078">
    <property type="entry name" value="ICLR_ED"/>
    <property type="match status" value="2"/>
</dbReference>
<protein>
    <submittedName>
        <fullName evidence="6">IclR family transcriptional regulator</fullName>
    </submittedName>
</protein>
<dbReference type="PANTHER" id="PTHR30136:SF24">
    <property type="entry name" value="HTH-TYPE TRANSCRIPTIONAL REPRESSOR ALLR"/>
    <property type="match status" value="1"/>
</dbReference>
<evidence type="ECO:0000256" key="3">
    <source>
        <dbReference type="ARBA" id="ARBA00023163"/>
    </source>
</evidence>
<dbReference type="InterPro" id="IPR014757">
    <property type="entry name" value="Tscrpt_reg_IclR_C"/>
</dbReference>
<evidence type="ECO:0000256" key="2">
    <source>
        <dbReference type="ARBA" id="ARBA00023125"/>
    </source>
</evidence>
<evidence type="ECO:0000259" key="4">
    <source>
        <dbReference type="PROSITE" id="PS51077"/>
    </source>
</evidence>
<evidence type="ECO:0000313" key="6">
    <source>
        <dbReference type="EMBL" id="XCH09999.1"/>
    </source>
</evidence>
<dbReference type="AlphaFoldDB" id="A0AAU8EKQ7"/>
<dbReference type="Gene3D" id="1.10.10.10">
    <property type="entry name" value="Winged helix-like DNA-binding domain superfamily/Winged helix DNA-binding domain"/>
    <property type="match status" value="2"/>
</dbReference>
<accession>A0AAU8EKQ7</accession>
<organism evidence="6">
    <name type="scientific">Arthrobacter sp. K5</name>
    <dbReference type="NCBI Taxonomy" id="2839623"/>
    <lineage>
        <taxon>Bacteria</taxon>
        <taxon>Bacillati</taxon>
        <taxon>Actinomycetota</taxon>
        <taxon>Actinomycetes</taxon>
        <taxon>Micrococcales</taxon>
        <taxon>Micrococcaceae</taxon>
        <taxon>Arthrobacter</taxon>
    </lineage>
</organism>
<dbReference type="InterPro" id="IPR050707">
    <property type="entry name" value="HTH_MetabolicPath_Reg"/>
</dbReference>
<name>A0AAU8EKQ7_9MICC</name>
<dbReference type="GO" id="GO:0003700">
    <property type="term" value="F:DNA-binding transcription factor activity"/>
    <property type="evidence" value="ECO:0007669"/>
    <property type="project" value="TreeGrafter"/>
</dbReference>
<dbReference type="PROSITE" id="PS51077">
    <property type="entry name" value="HTH_ICLR"/>
    <property type="match status" value="1"/>
</dbReference>
<dbReference type="InterPro" id="IPR005471">
    <property type="entry name" value="Tscrpt_reg_IclR_N"/>
</dbReference>
<evidence type="ECO:0000256" key="1">
    <source>
        <dbReference type="ARBA" id="ARBA00023015"/>
    </source>
</evidence>
<feature type="domain" description="HTH iclR-type" evidence="4">
    <location>
        <begin position="6"/>
        <end position="67"/>
    </location>
</feature>
<gene>
    <name evidence="6" type="ORF">ABRP34_14225</name>
</gene>
<dbReference type="InterPro" id="IPR036388">
    <property type="entry name" value="WH-like_DNA-bd_sf"/>
</dbReference>